<dbReference type="SUPFAM" id="SSF46955">
    <property type="entry name" value="Putative DNA-binding domain"/>
    <property type="match status" value="1"/>
</dbReference>
<organism evidence="2">
    <name type="scientific">marine sediment metagenome</name>
    <dbReference type="NCBI Taxonomy" id="412755"/>
    <lineage>
        <taxon>unclassified sequences</taxon>
        <taxon>metagenomes</taxon>
        <taxon>ecological metagenomes</taxon>
    </lineage>
</organism>
<dbReference type="AlphaFoldDB" id="X1JRC9"/>
<evidence type="ECO:0000313" key="2">
    <source>
        <dbReference type="EMBL" id="GAH97306.1"/>
    </source>
</evidence>
<dbReference type="InterPro" id="IPR009061">
    <property type="entry name" value="DNA-bd_dom_put_sf"/>
</dbReference>
<dbReference type="EMBL" id="BARV01002893">
    <property type="protein sequence ID" value="GAH97306.1"/>
    <property type="molecule type" value="Genomic_DNA"/>
</dbReference>
<comment type="caution">
    <text evidence="2">The sequence shown here is derived from an EMBL/GenBank/DDBJ whole genome shotgun (WGS) entry which is preliminary data.</text>
</comment>
<name>X1JRC9_9ZZZZ</name>
<accession>X1JRC9</accession>
<dbReference type="GO" id="GO:0003677">
    <property type="term" value="F:DNA binding"/>
    <property type="evidence" value="ECO:0007669"/>
    <property type="project" value="InterPro"/>
</dbReference>
<dbReference type="NCBIfam" id="TIGR01764">
    <property type="entry name" value="excise"/>
    <property type="match status" value="1"/>
</dbReference>
<sequence length="74" mass="8577">MDAEGYESKLPQKMLTVKEIASILNIHPNTVRRWEKKGLLESYGIGPRRSLRFKREDMIDFLDKSKSEAHKVCG</sequence>
<dbReference type="Gene3D" id="1.10.1660.10">
    <property type="match status" value="1"/>
</dbReference>
<proteinExistence type="predicted"/>
<reference evidence="2" key="1">
    <citation type="journal article" date="2014" name="Front. Microbiol.">
        <title>High frequency of phylogenetically diverse reductive dehalogenase-homologous genes in deep subseafloor sedimentary metagenomes.</title>
        <authorList>
            <person name="Kawai M."/>
            <person name="Futagami T."/>
            <person name="Toyoda A."/>
            <person name="Takaki Y."/>
            <person name="Nishi S."/>
            <person name="Hori S."/>
            <person name="Arai W."/>
            <person name="Tsubouchi T."/>
            <person name="Morono Y."/>
            <person name="Uchiyama I."/>
            <person name="Ito T."/>
            <person name="Fujiyama A."/>
            <person name="Inagaki F."/>
            <person name="Takami H."/>
        </authorList>
    </citation>
    <scope>NUCLEOTIDE SEQUENCE</scope>
    <source>
        <strain evidence="2">Expedition CK06-06</strain>
    </source>
</reference>
<dbReference type="InterPro" id="IPR041657">
    <property type="entry name" value="HTH_17"/>
</dbReference>
<dbReference type="InterPro" id="IPR010093">
    <property type="entry name" value="SinI_DNA-bd"/>
</dbReference>
<feature type="domain" description="Helix-turn-helix" evidence="1">
    <location>
        <begin position="14"/>
        <end position="64"/>
    </location>
</feature>
<gene>
    <name evidence="2" type="ORF">S06H3_07206</name>
</gene>
<evidence type="ECO:0000259" key="1">
    <source>
        <dbReference type="Pfam" id="PF12728"/>
    </source>
</evidence>
<protein>
    <recommendedName>
        <fullName evidence="1">Helix-turn-helix domain-containing protein</fullName>
    </recommendedName>
</protein>
<dbReference type="Pfam" id="PF12728">
    <property type="entry name" value="HTH_17"/>
    <property type="match status" value="1"/>
</dbReference>